<accession>A0A1W1ZC80</accession>
<evidence type="ECO:0000313" key="5">
    <source>
        <dbReference type="Proteomes" id="UP000243884"/>
    </source>
</evidence>
<dbReference type="PROSITE" id="PS50893">
    <property type="entry name" value="ABC_TRANSPORTER_2"/>
    <property type="match status" value="2"/>
</dbReference>
<sequence length="534" mass="61247">MEFVNVSKLTKSITTNQLFDNASFSIQDNDRIGIVGRNGTGKTTLLELIAGITPADSGTITWKNDLSVGLLQQTPSFDPNKSVLSILESSFSELNYIQDKMRELEFKMTRDQPAIQKIIQTYGEIQEEYIQKGGYEKEYKIDEVTTGLKIETIIDSTWQDLSGGERARVVFAKLLLEEPDLLLLDEPTNHLDFESLDWLSNFIHQYHGAVLVVSHDRYFLDKMADTIFEIDNQNIYIYPGNYTNYTKEREKRVLSEFQAFQNQQRKIDRMKEQIKQLRKWGNQKGNPKHFRKAKSIEKALAKIELQHKPQSENITDAQLNMSKEKIAKKLVSLENISKSYDKLLLSNINLIVKRNQRLAIIGSNGAGKSTLLKIILEEVMPDEGNVKKYEDMNIGYLPQFPFEGVDKSTVLDVFRSPFQISEQEARNKLAKFLFFGNEVHRTIASLSGGEKMRLKWAQLLNQNLDLLILDEPTNHLDIEAKETIEEILTDYSGSIIAVSHDRYFLDKICNYTCLLKNNTLLIYPGTYSDVISKV</sequence>
<dbReference type="AlphaFoldDB" id="A0A1W1ZC80"/>
<dbReference type="SMART" id="SM00382">
    <property type="entry name" value="AAA"/>
    <property type="match status" value="2"/>
</dbReference>
<protein>
    <submittedName>
        <fullName evidence="4">ATPase components of ABC transporters with duplicated ATPase domains</fullName>
    </submittedName>
</protein>
<dbReference type="FunFam" id="3.40.50.300:FF:000011">
    <property type="entry name" value="Putative ABC transporter ATP-binding component"/>
    <property type="match status" value="1"/>
</dbReference>
<reference evidence="5" key="1">
    <citation type="submission" date="2017-04" db="EMBL/GenBank/DDBJ databases">
        <authorList>
            <person name="Varghese N."/>
            <person name="Submissions S."/>
        </authorList>
    </citation>
    <scope>NUCLEOTIDE SEQUENCE [LARGE SCALE GENOMIC DNA]</scope>
    <source>
        <strain evidence="5">DSM 21500</strain>
    </source>
</reference>
<dbReference type="GO" id="GO:0005524">
    <property type="term" value="F:ATP binding"/>
    <property type="evidence" value="ECO:0007669"/>
    <property type="project" value="UniProtKB-KW"/>
</dbReference>
<dbReference type="Pfam" id="PF00005">
    <property type="entry name" value="ABC_tran"/>
    <property type="match status" value="2"/>
</dbReference>
<dbReference type="InterPro" id="IPR003593">
    <property type="entry name" value="AAA+_ATPase"/>
</dbReference>
<dbReference type="RefSeq" id="WP_084099351.1">
    <property type="nucleotide sequence ID" value="NZ_FWXK01000007.1"/>
</dbReference>
<dbReference type="STRING" id="371602.SAMN04487984_1236"/>
<evidence type="ECO:0000256" key="1">
    <source>
        <dbReference type="ARBA" id="ARBA00022741"/>
    </source>
</evidence>
<dbReference type="PANTHER" id="PTHR42855:SF2">
    <property type="entry name" value="DRUG RESISTANCE ABC TRANSPORTER,ATP-BINDING PROTEIN"/>
    <property type="match status" value="1"/>
</dbReference>
<evidence type="ECO:0000256" key="2">
    <source>
        <dbReference type="ARBA" id="ARBA00022840"/>
    </source>
</evidence>
<evidence type="ECO:0000313" key="4">
    <source>
        <dbReference type="EMBL" id="SMC45648.1"/>
    </source>
</evidence>
<dbReference type="InterPro" id="IPR051309">
    <property type="entry name" value="ABCF_ATPase"/>
</dbReference>
<dbReference type="InterPro" id="IPR017871">
    <property type="entry name" value="ABC_transporter-like_CS"/>
</dbReference>
<gene>
    <name evidence="4" type="ORF">SAMN04487984_1236</name>
</gene>
<feature type="domain" description="ABC transporter" evidence="3">
    <location>
        <begin position="1"/>
        <end position="257"/>
    </location>
</feature>
<evidence type="ECO:0000259" key="3">
    <source>
        <dbReference type="PROSITE" id="PS50893"/>
    </source>
</evidence>
<dbReference type="GO" id="GO:0016887">
    <property type="term" value="F:ATP hydrolysis activity"/>
    <property type="evidence" value="ECO:0007669"/>
    <property type="project" value="InterPro"/>
</dbReference>
<keyword evidence="2" id="KW-0067">ATP-binding</keyword>
<dbReference type="NCBIfam" id="NF000355">
    <property type="entry name" value="ribo_prot_ABC_F"/>
    <property type="match status" value="1"/>
</dbReference>
<dbReference type="CDD" id="cd03221">
    <property type="entry name" value="ABCF_EF-3"/>
    <property type="match status" value="2"/>
</dbReference>
<dbReference type="Gene3D" id="3.40.50.300">
    <property type="entry name" value="P-loop containing nucleotide triphosphate hydrolases"/>
    <property type="match status" value="2"/>
</dbReference>
<keyword evidence="1" id="KW-0547">Nucleotide-binding</keyword>
<dbReference type="PROSITE" id="PS00211">
    <property type="entry name" value="ABC_TRANSPORTER_1"/>
    <property type="match status" value="2"/>
</dbReference>
<dbReference type="OrthoDB" id="9760950at2"/>
<dbReference type="InterPro" id="IPR003439">
    <property type="entry name" value="ABC_transporter-like_ATP-bd"/>
</dbReference>
<dbReference type="PANTHER" id="PTHR42855">
    <property type="entry name" value="ABC TRANSPORTER ATP-BINDING SUBUNIT"/>
    <property type="match status" value="1"/>
</dbReference>
<organism evidence="4 5">
    <name type="scientific">Aerococcus suis</name>
    <dbReference type="NCBI Taxonomy" id="371602"/>
    <lineage>
        <taxon>Bacteria</taxon>
        <taxon>Bacillati</taxon>
        <taxon>Bacillota</taxon>
        <taxon>Bacilli</taxon>
        <taxon>Lactobacillales</taxon>
        <taxon>Aerococcaceae</taxon>
        <taxon>Aerococcus</taxon>
    </lineage>
</organism>
<feature type="domain" description="ABC transporter" evidence="3">
    <location>
        <begin position="331"/>
        <end position="534"/>
    </location>
</feature>
<dbReference type="Pfam" id="PF12848">
    <property type="entry name" value="ABC_tran_Xtn"/>
    <property type="match status" value="1"/>
</dbReference>
<dbReference type="InterPro" id="IPR032781">
    <property type="entry name" value="ABC_tran_Xtn"/>
</dbReference>
<keyword evidence="5" id="KW-1185">Reference proteome</keyword>
<dbReference type="EMBL" id="FWXK01000007">
    <property type="protein sequence ID" value="SMC45648.1"/>
    <property type="molecule type" value="Genomic_DNA"/>
</dbReference>
<dbReference type="Proteomes" id="UP000243884">
    <property type="component" value="Unassembled WGS sequence"/>
</dbReference>
<dbReference type="InterPro" id="IPR027417">
    <property type="entry name" value="P-loop_NTPase"/>
</dbReference>
<name>A0A1W1ZC80_9LACT</name>
<dbReference type="SUPFAM" id="SSF52540">
    <property type="entry name" value="P-loop containing nucleoside triphosphate hydrolases"/>
    <property type="match status" value="2"/>
</dbReference>
<proteinExistence type="predicted"/>